<dbReference type="EMBL" id="CM055112">
    <property type="protein sequence ID" value="KAJ7516968.1"/>
    <property type="molecule type" value="Genomic_DNA"/>
</dbReference>
<organism evidence="1 2">
    <name type="scientific">Diphasiastrum complanatum</name>
    <name type="common">Issler's clubmoss</name>
    <name type="synonym">Lycopodium complanatum</name>
    <dbReference type="NCBI Taxonomy" id="34168"/>
    <lineage>
        <taxon>Eukaryota</taxon>
        <taxon>Viridiplantae</taxon>
        <taxon>Streptophyta</taxon>
        <taxon>Embryophyta</taxon>
        <taxon>Tracheophyta</taxon>
        <taxon>Lycopodiopsida</taxon>
        <taxon>Lycopodiales</taxon>
        <taxon>Lycopodiaceae</taxon>
        <taxon>Lycopodioideae</taxon>
        <taxon>Diphasiastrum</taxon>
    </lineage>
</organism>
<evidence type="ECO:0000313" key="2">
    <source>
        <dbReference type="Proteomes" id="UP001162992"/>
    </source>
</evidence>
<evidence type="ECO:0000313" key="1">
    <source>
        <dbReference type="EMBL" id="KAJ7516968.1"/>
    </source>
</evidence>
<comment type="caution">
    <text evidence="1">The sequence shown here is derived from an EMBL/GenBank/DDBJ whole genome shotgun (WGS) entry which is preliminary data.</text>
</comment>
<keyword evidence="2" id="KW-1185">Reference proteome</keyword>
<protein>
    <submittedName>
        <fullName evidence="1">Uncharacterized protein</fullName>
    </submittedName>
</protein>
<sequence length="105" mass="11897">MFDLWPKTKPIVSRIIIGENWPYNTVLPTLCSGKRVSTGRTAGSIMQMGIRDSITIRDNSHHTNNAWKGNVLEKFFSVLDGVNRLSYSILLLHLHFSLFLLIAVI</sequence>
<gene>
    <name evidence="1" type="ORF">O6H91_21G006800</name>
</gene>
<accession>A0ACC2AHD8</accession>
<name>A0ACC2AHD8_DIPCM</name>
<dbReference type="Proteomes" id="UP001162992">
    <property type="component" value="Chromosome 21"/>
</dbReference>
<reference evidence="2" key="1">
    <citation type="journal article" date="2024" name="Proc. Natl. Acad. Sci. U.S.A.">
        <title>Extraordinary preservation of gene collinearity over three hundred million years revealed in homosporous lycophytes.</title>
        <authorList>
            <person name="Li C."/>
            <person name="Wickell D."/>
            <person name="Kuo L.Y."/>
            <person name="Chen X."/>
            <person name="Nie B."/>
            <person name="Liao X."/>
            <person name="Peng D."/>
            <person name="Ji J."/>
            <person name="Jenkins J."/>
            <person name="Williams M."/>
            <person name="Shu S."/>
            <person name="Plott C."/>
            <person name="Barry K."/>
            <person name="Rajasekar S."/>
            <person name="Grimwood J."/>
            <person name="Han X."/>
            <person name="Sun S."/>
            <person name="Hou Z."/>
            <person name="He W."/>
            <person name="Dai G."/>
            <person name="Sun C."/>
            <person name="Schmutz J."/>
            <person name="Leebens-Mack J.H."/>
            <person name="Li F.W."/>
            <person name="Wang L."/>
        </authorList>
    </citation>
    <scope>NUCLEOTIDE SEQUENCE [LARGE SCALE GENOMIC DNA]</scope>
    <source>
        <strain evidence="2">cv. PW_Plant_1</strain>
    </source>
</reference>
<proteinExistence type="predicted"/>